<name>A0A5N6ERL6_9EURO</name>
<keyword evidence="3" id="KW-1185">Reference proteome</keyword>
<keyword evidence="1" id="KW-1133">Transmembrane helix</keyword>
<dbReference type="EMBL" id="ML733431">
    <property type="protein sequence ID" value="KAB8220182.1"/>
    <property type="molecule type" value="Genomic_DNA"/>
</dbReference>
<organism evidence="2 3">
    <name type="scientific">Aspergillus novoparasiticus</name>
    <dbReference type="NCBI Taxonomy" id="986946"/>
    <lineage>
        <taxon>Eukaryota</taxon>
        <taxon>Fungi</taxon>
        <taxon>Dikarya</taxon>
        <taxon>Ascomycota</taxon>
        <taxon>Pezizomycotina</taxon>
        <taxon>Eurotiomycetes</taxon>
        <taxon>Eurotiomycetidae</taxon>
        <taxon>Eurotiales</taxon>
        <taxon>Aspergillaceae</taxon>
        <taxon>Aspergillus</taxon>
        <taxon>Aspergillus subgen. Circumdati</taxon>
    </lineage>
</organism>
<evidence type="ECO:0000313" key="3">
    <source>
        <dbReference type="Proteomes" id="UP000326799"/>
    </source>
</evidence>
<feature type="transmembrane region" description="Helical" evidence="1">
    <location>
        <begin position="6"/>
        <end position="25"/>
    </location>
</feature>
<keyword evidence="1" id="KW-0472">Membrane</keyword>
<evidence type="ECO:0000256" key="1">
    <source>
        <dbReference type="SAM" id="Phobius"/>
    </source>
</evidence>
<gene>
    <name evidence="2" type="ORF">BDV33DRAFT_172650</name>
</gene>
<sequence length="117" mass="13563">MIVSRFASQLPTLLLIFISFFSFFFRGHLFHGSQGSSCINLTHWVEEIRHACSYAEQFVFLKFWIFDCLRGQTLMLTSFIFLRHSEDFPCPVADDLPGRDLRDNHPHISNNHGTIVA</sequence>
<dbReference type="AlphaFoldDB" id="A0A5N6ERL6"/>
<accession>A0A5N6ERL6</accession>
<dbReference type="Proteomes" id="UP000326799">
    <property type="component" value="Unassembled WGS sequence"/>
</dbReference>
<proteinExistence type="predicted"/>
<reference evidence="2 3" key="1">
    <citation type="submission" date="2019-04" db="EMBL/GenBank/DDBJ databases">
        <title>Fungal friends and foes A comparative genomics study of 23 Aspergillus species from section Flavi.</title>
        <authorList>
            <consortium name="DOE Joint Genome Institute"/>
            <person name="Kjaerbolling I."/>
            <person name="Vesth T.C."/>
            <person name="Frisvad J.C."/>
            <person name="Nybo J.L."/>
            <person name="Theobald S."/>
            <person name="Kildgaard S."/>
            <person name="Petersen T.I."/>
            <person name="Kuo A."/>
            <person name="Sato A."/>
            <person name="Lyhne E.K."/>
            <person name="Kogle M.E."/>
            <person name="Wiebenga A."/>
            <person name="Kun R.S."/>
            <person name="Lubbers R.J."/>
            <person name="Makela M.R."/>
            <person name="Barry K."/>
            <person name="Chovatia M."/>
            <person name="Clum A."/>
            <person name="Daum C."/>
            <person name="Haridas S."/>
            <person name="He G."/>
            <person name="LaButti K."/>
            <person name="Lipzen A."/>
            <person name="Mondo S."/>
            <person name="Pangilinan J."/>
            <person name="Riley R."/>
            <person name="Salamov A."/>
            <person name="Simmons B.A."/>
            <person name="Magnuson J.K."/>
            <person name="Henrissat B."/>
            <person name="Mortensen U.H."/>
            <person name="Larsen T.O."/>
            <person name="De vries R.P."/>
            <person name="Grigoriev I.V."/>
            <person name="Machida M."/>
            <person name="Baker S.E."/>
            <person name="Andersen M.R."/>
        </authorList>
    </citation>
    <scope>NUCLEOTIDE SEQUENCE [LARGE SCALE GENOMIC DNA]</scope>
    <source>
        <strain evidence="2 3">CBS 126849</strain>
    </source>
</reference>
<protein>
    <submittedName>
        <fullName evidence="2">Uncharacterized protein</fullName>
    </submittedName>
</protein>
<evidence type="ECO:0000313" key="2">
    <source>
        <dbReference type="EMBL" id="KAB8220182.1"/>
    </source>
</evidence>
<keyword evidence="1" id="KW-0812">Transmembrane</keyword>